<evidence type="ECO:0000313" key="7">
    <source>
        <dbReference type="EMBL" id="SLM31648.1"/>
    </source>
</evidence>
<reference evidence="7 8" key="1">
    <citation type="submission" date="2017-03" db="EMBL/GenBank/DDBJ databases">
        <authorList>
            <person name="Afonso C.L."/>
            <person name="Miller P.J."/>
            <person name="Scott M.A."/>
            <person name="Spackman E."/>
            <person name="Goraichik I."/>
            <person name="Dimitrov K.M."/>
            <person name="Suarez D.L."/>
            <person name="Swayne D.E."/>
        </authorList>
    </citation>
    <scope>NUCLEOTIDE SEQUENCE [LARGE SCALE GENOMIC DNA]</scope>
    <source>
        <strain evidence="7">PRJEB14757</strain>
    </source>
</reference>
<gene>
    <name evidence="7" type="ORF">MTBBW1_410003</name>
</gene>
<evidence type="ECO:0000256" key="1">
    <source>
        <dbReference type="ARBA" id="ARBA00006773"/>
    </source>
</evidence>
<dbReference type="InterPro" id="IPR006680">
    <property type="entry name" value="Amidohydro-rel"/>
</dbReference>
<dbReference type="AlphaFoldDB" id="A0A1W1HGY7"/>
<dbReference type="SUPFAM" id="SSF51338">
    <property type="entry name" value="Composite domain of metallo-dependent hydrolases"/>
    <property type="match status" value="1"/>
</dbReference>
<evidence type="ECO:0000259" key="5">
    <source>
        <dbReference type="Pfam" id="PF01979"/>
    </source>
</evidence>
<organism evidence="7 8">
    <name type="scientific">Desulfamplus magnetovallimortis</name>
    <dbReference type="NCBI Taxonomy" id="1246637"/>
    <lineage>
        <taxon>Bacteria</taxon>
        <taxon>Pseudomonadati</taxon>
        <taxon>Thermodesulfobacteriota</taxon>
        <taxon>Desulfobacteria</taxon>
        <taxon>Desulfobacterales</taxon>
        <taxon>Desulfobacteraceae</taxon>
        <taxon>Desulfamplus</taxon>
    </lineage>
</organism>
<keyword evidence="3 7" id="KW-0378">Hydrolase</keyword>
<dbReference type="STRING" id="1246637.MTBBW1_410003"/>
<evidence type="ECO:0000259" key="6">
    <source>
        <dbReference type="Pfam" id="PF13382"/>
    </source>
</evidence>
<dbReference type="RefSeq" id="WP_281255617.1">
    <property type="nucleotide sequence ID" value="NZ_LT828541.1"/>
</dbReference>
<dbReference type="Pfam" id="PF01979">
    <property type="entry name" value="Amidohydro_1"/>
    <property type="match status" value="1"/>
</dbReference>
<evidence type="ECO:0000256" key="4">
    <source>
        <dbReference type="ARBA" id="ARBA00047720"/>
    </source>
</evidence>
<feature type="domain" description="Adenine deaminase C-terminal" evidence="6">
    <location>
        <begin position="169"/>
        <end position="337"/>
    </location>
</feature>
<dbReference type="EMBL" id="FWEV01000283">
    <property type="protein sequence ID" value="SLM31648.1"/>
    <property type="molecule type" value="Genomic_DNA"/>
</dbReference>
<evidence type="ECO:0000256" key="3">
    <source>
        <dbReference type="ARBA" id="ARBA00022801"/>
    </source>
</evidence>
<dbReference type="EC" id="3.5.4.2" evidence="2"/>
<feature type="domain" description="Amidohydrolase-related" evidence="5">
    <location>
        <begin position="20"/>
        <end position="104"/>
    </location>
</feature>
<accession>A0A1W1HGY7</accession>
<name>A0A1W1HGY7_9BACT</name>
<dbReference type="Pfam" id="PF13382">
    <property type="entry name" value="Adenine_deam_C"/>
    <property type="match status" value="1"/>
</dbReference>
<dbReference type="Proteomes" id="UP000191931">
    <property type="component" value="Unassembled WGS sequence"/>
</dbReference>
<dbReference type="GO" id="GO:0000034">
    <property type="term" value="F:adenine deaminase activity"/>
    <property type="evidence" value="ECO:0007669"/>
    <property type="project" value="UniProtKB-EC"/>
</dbReference>
<comment type="similarity">
    <text evidence="1">Belongs to the metallo-dependent hydrolases superfamily. Adenine deaminase family.</text>
</comment>
<dbReference type="Gene3D" id="3.20.20.140">
    <property type="entry name" value="Metal-dependent hydrolases"/>
    <property type="match status" value="1"/>
</dbReference>
<keyword evidence="8" id="KW-1185">Reference proteome</keyword>
<dbReference type="InterPro" id="IPR026912">
    <property type="entry name" value="Adenine_deam_C"/>
</dbReference>
<evidence type="ECO:0000256" key="2">
    <source>
        <dbReference type="ARBA" id="ARBA00012782"/>
    </source>
</evidence>
<evidence type="ECO:0000313" key="8">
    <source>
        <dbReference type="Proteomes" id="UP000191931"/>
    </source>
</evidence>
<sequence>MQKNLDDLMPAITDTTWQQMMWCTDDRHPEEILHQGHIDHIIRKAIKAGLDPVRAIQMGTINCARHFGITDAGAIAPGRRADMIIFKDLSCPVVEKVFVMGSLVAEKGSLVSGSSHKLPHENIPDDIPKTMNFDIKSIDFSISMPDCNNNPVTKPLSPMIKVIKVVPDQVITDSVIMEPSHLDGKLISDITRDLIKVAVIERYSGNTGMSTGFVTGIGLSRGAIASTVAHDSHNIIVAGATDDDMMEAVKAIQKMGGGFAVVCQKEVIATLALPVAGLMSHNAMNEVNIDMKKITEAAQSLGSALKDPFMTLGFLALPVIPKLKITDKGLVDVTRFEIVDLLSLVNTV</sequence>
<protein>
    <recommendedName>
        <fullName evidence="2">adenine deaminase</fullName>
        <ecNumber evidence="2">3.5.4.2</ecNumber>
    </recommendedName>
</protein>
<proteinExistence type="inferred from homology"/>
<dbReference type="PANTHER" id="PTHR11113">
    <property type="entry name" value="N-ACETYLGLUCOSAMINE-6-PHOSPHATE DEACETYLASE"/>
    <property type="match status" value="1"/>
</dbReference>
<dbReference type="PANTHER" id="PTHR11113:SF2">
    <property type="entry name" value="ADENINE DEAMINASE"/>
    <property type="match status" value="1"/>
</dbReference>
<dbReference type="InterPro" id="IPR011059">
    <property type="entry name" value="Metal-dep_hydrolase_composite"/>
</dbReference>
<comment type="catalytic activity">
    <reaction evidence="4">
        <text>adenine + H2O + H(+) = hypoxanthine + NH4(+)</text>
        <dbReference type="Rhea" id="RHEA:23688"/>
        <dbReference type="ChEBI" id="CHEBI:15377"/>
        <dbReference type="ChEBI" id="CHEBI:15378"/>
        <dbReference type="ChEBI" id="CHEBI:16708"/>
        <dbReference type="ChEBI" id="CHEBI:17368"/>
        <dbReference type="ChEBI" id="CHEBI:28938"/>
        <dbReference type="EC" id="3.5.4.2"/>
    </reaction>
</comment>